<name>A0A9W9FEH7_9EURO</name>
<feature type="region of interest" description="Disordered" evidence="4">
    <location>
        <begin position="130"/>
        <end position="153"/>
    </location>
</feature>
<dbReference type="Gene3D" id="2.60.120.330">
    <property type="entry name" value="B-lactam Antibiotic, Isopenicillin N Synthase, Chain"/>
    <property type="match status" value="1"/>
</dbReference>
<comment type="caution">
    <text evidence="6">The sequence shown here is derived from an EMBL/GenBank/DDBJ whole genome shotgun (WGS) entry which is preliminary data.</text>
</comment>
<evidence type="ECO:0000259" key="5">
    <source>
        <dbReference type="Pfam" id="PF14226"/>
    </source>
</evidence>
<gene>
    <name evidence="6" type="ORF">N7532_005652</name>
</gene>
<dbReference type="PANTHER" id="PTHR10209">
    <property type="entry name" value="OXIDOREDUCTASE, 2OG-FE II OXYGENASE FAMILY PROTEIN"/>
    <property type="match status" value="1"/>
</dbReference>
<dbReference type="InterPro" id="IPR026992">
    <property type="entry name" value="DIOX_N"/>
</dbReference>
<keyword evidence="3" id="KW-0408">Iron</keyword>
<dbReference type="InterPro" id="IPR027443">
    <property type="entry name" value="IPNS-like_sf"/>
</dbReference>
<sequence>MNTVLADTSQAANCDHIPVIDLSHIDSPYFEQRQELSRTVYDAYTQVCFFHIRNHGIPESMITRIHDVAAKFFSVADEQKMKFYVGNSKKFHGYSPIGAEQATGTDDHPISEEEAMGVLSENFVIDYGTQMDSQRSEGDPLPPDTYGLYGDNQ</sequence>
<evidence type="ECO:0000256" key="3">
    <source>
        <dbReference type="ARBA" id="ARBA00023004"/>
    </source>
</evidence>
<dbReference type="EMBL" id="JAPQKI010000005">
    <property type="protein sequence ID" value="KAJ5098651.1"/>
    <property type="molecule type" value="Genomic_DNA"/>
</dbReference>
<feature type="domain" description="Non-haem dioxygenase N-terminal" evidence="5">
    <location>
        <begin position="17"/>
        <end position="106"/>
    </location>
</feature>
<evidence type="ECO:0000256" key="1">
    <source>
        <dbReference type="ARBA" id="ARBA00022723"/>
    </source>
</evidence>
<dbReference type="GeneID" id="81357125"/>
<keyword evidence="7" id="KW-1185">Reference proteome</keyword>
<reference evidence="6" key="2">
    <citation type="journal article" date="2023" name="IMA Fungus">
        <title>Comparative genomic study of the Penicillium genus elucidates a diverse pangenome and 15 lateral gene transfer events.</title>
        <authorList>
            <person name="Petersen C."/>
            <person name="Sorensen T."/>
            <person name="Nielsen M.R."/>
            <person name="Sondergaard T.E."/>
            <person name="Sorensen J.L."/>
            <person name="Fitzpatrick D.A."/>
            <person name="Frisvad J.C."/>
            <person name="Nielsen K.L."/>
        </authorList>
    </citation>
    <scope>NUCLEOTIDE SEQUENCE</scope>
    <source>
        <strain evidence="6">IBT 30761</strain>
    </source>
</reference>
<reference evidence="6" key="1">
    <citation type="submission" date="2022-11" db="EMBL/GenBank/DDBJ databases">
        <authorList>
            <person name="Petersen C."/>
        </authorList>
    </citation>
    <scope>NUCLEOTIDE SEQUENCE</scope>
    <source>
        <strain evidence="6">IBT 30761</strain>
    </source>
</reference>
<evidence type="ECO:0000313" key="6">
    <source>
        <dbReference type="EMBL" id="KAJ5098651.1"/>
    </source>
</evidence>
<dbReference type="Proteomes" id="UP001149074">
    <property type="component" value="Unassembled WGS sequence"/>
</dbReference>
<dbReference type="GO" id="GO:0016491">
    <property type="term" value="F:oxidoreductase activity"/>
    <property type="evidence" value="ECO:0007669"/>
    <property type="project" value="UniProtKB-KW"/>
</dbReference>
<evidence type="ECO:0000313" key="7">
    <source>
        <dbReference type="Proteomes" id="UP001149074"/>
    </source>
</evidence>
<dbReference type="Pfam" id="PF14226">
    <property type="entry name" value="DIOX_N"/>
    <property type="match status" value="1"/>
</dbReference>
<evidence type="ECO:0000256" key="2">
    <source>
        <dbReference type="ARBA" id="ARBA00023002"/>
    </source>
</evidence>
<dbReference type="SUPFAM" id="SSF51197">
    <property type="entry name" value="Clavaminate synthase-like"/>
    <property type="match status" value="1"/>
</dbReference>
<dbReference type="OrthoDB" id="288590at2759"/>
<organism evidence="6 7">
    <name type="scientific">Penicillium argentinense</name>
    <dbReference type="NCBI Taxonomy" id="1131581"/>
    <lineage>
        <taxon>Eukaryota</taxon>
        <taxon>Fungi</taxon>
        <taxon>Dikarya</taxon>
        <taxon>Ascomycota</taxon>
        <taxon>Pezizomycotina</taxon>
        <taxon>Eurotiomycetes</taxon>
        <taxon>Eurotiomycetidae</taxon>
        <taxon>Eurotiales</taxon>
        <taxon>Aspergillaceae</taxon>
        <taxon>Penicillium</taxon>
    </lineage>
</organism>
<dbReference type="GO" id="GO:0046872">
    <property type="term" value="F:metal ion binding"/>
    <property type="evidence" value="ECO:0007669"/>
    <property type="project" value="UniProtKB-KW"/>
</dbReference>
<dbReference type="AlphaFoldDB" id="A0A9W9FEH7"/>
<dbReference type="PANTHER" id="PTHR10209:SF881">
    <property type="entry name" value="FI07970P-RELATED"/>
    <property type="match status" value="1"/>
</dbReference>
<proteinExistence type="predicted"/>
<dbReference type="RefSeq" id="XP_056474305.1">
    <property type="nucleotide sequence ID" value="XM_056618146.1"/>
</dbReference>
<evidence type="ECO:0000256" key="4">
    <source>
        <dbReference type="SAM" id="MobiDB-lite"/>
    </source>
</evidence>
<keyword evidence="2" id="KW-0560">Oxidoreductase</keyword>
<accession>A0A9W9FEH7</accession>
<protein>
    <recommendedName>
        <fullName evidence="5">Non-haem dioxygenase N-terminal domain-containing protein</fullName>
    </recommendedName>
</protein>
<keyword evidence="1" id="KW-0479">Metal-binding</keyword>